<evidence type="ECO:0000256" key="1">
    <source>
        <dbReference type="SAM" id="MobiDB-lite"/>
    </source>
</evidence>
<accession>A0A2T1HSC3</accession>
<proteinExistence type="predicted"/>
<gene>
    <name evidence="2" type="ORF">SLNSH_13685</name>
</gene>
<dbReference type="AlphaFoldDB" id="A0A2T1HSC3"/>
<dbReference type="EMBL" id="PVZS01000013">
    <property type="protein sequence ID" value="PSC04542.1"/>
    <property type="molecule type" value="Genomic_DNA"/>
</dbReference>
<dbReference type="Proteomes" id="UP000239772">
    <property type="component" value="Unassembled WGS sequence"/>
</dbReference>
<keyword evidence="3" id="KW-1185">Reference proteome</keyword>
<evidence type="ECO:0000313" key="3">
    <source>
        <dbReference type="Proteomes" id="UP000239772"/>
    </source>
</evidence>
<comment type="caution">
    <text evidence="2">The sequence shown here is derived from an EMBL/GenBank/DDBJ whole genome shotgun (WGS) entry which is preliminary data.</text>
</comment>
<evidence type="ECO:0000313" key="2">
    <source>
        <dbReference type="EMBL" id="PSC04542.1"/>
    </source>
</evidence>
<reference evidence="3" key="1">
    <citation type="submission" date="2018-03" db="EMBL/GenBank/DDBJ databases">
        <authorList>
            <person name="Sun L."/>
            <person name="Liu H."/>
            <person name="Chen W."/>
            <person name="Huang K."/>
            <person name="Liu W."/>
            <person name="Gao X."/>
        </authorList>
    </citation>
    <scope>NUCLEOTIDE SEQUENCE [LARGE SCALE GENOMIC DNA]</scope>
    <source>
        <strain evidence="3">SH9</strain>
    </source>
</reference>
<protein>
    <submittedName>
        <fullName evidence="2">Uncharacterized protein</fullName>
    </submittedName>
</protein>
<name>A0A2T1HSC3_9HYPH</name>
<sequence>MVLRREEGVMGSVLPFQAPGRAARKRAAERDASEPMGQIVFFTGVRYERHPEPQQDPRRPNAGGRRARRRRSA</sequence>
<organism evidence="2 3">
    <name type="scientific">Alsobacter soli</name>
    <dbReference type="NCBI Taxonomy" id="2109933"/>
    <lineage>
        <taxon>Bacteria</taxon>
        <taxon>Pseudomonadati</taxon>
        <taxon>Pseudomonadota</taxon>
        <taxon>Alphaproteobacteria</taxon>
        <taxon>Hyphomicrobiales</taxon>
        <taxon>Alsobacteraceae</taxon>
        <taxon>Alsobacter</taxon>
    </lineage>
</organism>
<feature type="region of interest" description="Disordered" evidence="1">
    <location>
        <begin position="47"/>
        <end position="73"/>
    </location>
</feature>
<feature type="compositionally biased region" description="Basic and acidic residues" evidence="1">
    <location>
        <begin position="47"/>
        <end position="59"/>
    </location>
</feature>